<reference evidence="6" key="1">
    <citation type="journal article" date="2019" name="Int. J. Syst. Evol. Microbiol.">
        <title>The Global Catalogue of Microorganisms (GCM) 10K type strain sequencing project: providing services to taxonomists for standard genome sequencing and annotation.</title>
        <authorList>
            <consortium name="The Broad Institute Genomics Platform"/>
            <consortium name="The Broad Institute Genome Sequencing Center for Infectious Disease"/>
            <person name="Wu L."/>
            <person name="Ma J."/>
        </authorList>
    </citation>
    <scope>NUCLEOTIDE SEQUENCE [LARGE SCALE GENOMIC DNA]</scope>
    <source>
        <strain evidence="6">IBRC-M 10987</strain>
    </source>
</reference>
<sequence>MNEKFSRSRVKGFLRAEGRSIVNEDGEEVLLAGWGLGNWLLPEGYMWTAHNGRFDRPRRMEAVIRELTGSAYAERFWAEFREHYVTREDIRAMAEQGYNSVRIPINWRLLMEDEPGIAWKEEGFLLIDRCLDWCEEFKLYAFLDLHGAPGGQTGANIDDSIDDVPRLFTDADSWDKGIRLWEALAERYKDRWIVGGYDLLNEPLKQTYGGEKSVDYLVPKLIQFYEEAIAAIRAIDTKHMLSIEGHHWATNTSIFFKRYDDNMHIHFHRYACLPDISAYEEFLALSERLNQPLWLGETGENVTEWFAAMYPLAADLNIGYNLWPWKKMNCANSPYSIPLPDGWDKIMDYTKGGVHPGHEQARAILDDYLANIKLANCVYNAEVASAVFRTPGCTVRATDFDELPGRGEAYSGLRAESNPYRYRSKTGMRIVEDTPIEQLEKRFFFDVLWDRFLLEMGPEEFATYSINDTTADSTVAFDYRCLTPAEVAVAQDGRELCRLTLEPGDGKQRSAAIPLRARSESTVRIAVLSGTVQLERIHFN</sequence>
<proteinExistence type="inferred from homology"/>
<dbReference type="InterPro" id="IPR001547">
    <property type="entry name" value="Glyco_hydro_5"/>
</dbReference>
<dbReference type="InterPro" id="IPR017853">
    <property type="entry name" value="GH"/>
</dbReference>
<dbReference type="PANTHER" id="PTHR31297:SF13">
    <property type="entry name" value="PUTATIVE-RELATED"/>
    <property type="match status" value="1"/>
</dbReference>
<evidence type="ECO:0000256" key="2">
    <source>
        <dbReference type="ARBA" id="ARBA00023295"/>
    </source>
</evidence>
<dbReference type="Gene3D" id="3.20.20.80">
    <property type="entry name" value="Glycosidases"/>
    <property type="match status" value="1"/>
</dbReference>
<dbReference type="Proteomes" id="UP001595715">
    <property type="component" value="Unassembled WGS sequence"/>
</dbReference>
<gene>
    <name evidence="5" type="ORF">ACFOZ8_03350</name>
</gene>
<dbReference type="RefSeq" id="WP_377717368.1">
    <property type="nucleotide sequence ID" value="NZ_JBHSAM010000008.1"/>
</dbReference>
<evidence type="ECO:0000313" key="6">
    <source>
        <dbReference type="Proteomes" id="UP001595715"/>
    </source>
</evidence>
<dbReference type="InterPro" id="IPR050386">
    <property type="entry name" value="Glycosyl_hydrolase_5"/>
</dbReference>
<evidence type="ECO:0000256" key="3">
    <source>
        <dbReference type="RuleBase" id="RU361153"/>
    </source>
</evidence>
<dbReference type="GO" id="GO:0016798">
    <property type="term" value="F:hydrolase activity, acting on glycosyl bonds"/>
    <property type="evidence" value="ECO:0007669"/>
    <property type="project" value="UniProtKB-KW"/>
</dbReference>
<keyword evidence="6" id="KW-1185">Reference proteome</keyword>
<feature type="domain" description="Glycoside hydrolase family 5" evidence="4">
    <location>
        <begin position="83"/>
        <end position="326"/>
    </location>
</feature>
<name>A0ABV8K0L2_9BACL</name>
<keyword evidence="2 3" id="KW-0326">Glycosidase</keyword>
<protein>
    <submittedName>
        <fullName evidence="5">Glycoside hydrolase family 5 protein</fullName>
        <ecNumber evidence="5">3.2.1.-</ecNumber>
    </submittedName>
</protein>
<dbReference type="Pfam" id="PF00150">
    <property type="entry name" value="Cellulase"/>
    <property type="match status" value="1"/>
</dbReference>
<keyword evidence="1 3" id="KW-0378">Hydrolase</keyword>
<organism evidence="5 6">
    <name type="scientific">Paenibacillus xanthanilyticus</name>
    <dbReference type="NCBI Taxonomy" id="1783531"/>
    <lineage>
        <taxon>Bacteria</taxon>
        <taxon>Bacillati</taxon>
        <taxon>Bacillota</taxon>
        <taxon>Bacilli</taxon>
        <taxon>Bacillales</taxon>
        <taxon>Paenibacillaceae</taxon>
        <taxon>Paenibacillus</taxon>
    </lineage>
</organism>
<evidence type="ECO:0000256" key="1">
    <source>
        <dbReference type="ARBA" id="ARBA00022801"/>
    </source>
</evidence>
<comment type="similarity">
    <text evidence="3">Belongs to the glycosyl hydrolase 5 (cellulase A) family.</text>
</comment>
<evidence type="ECO:0000259" key="4">
    <source>
        <dbReference type="Pfam" id="PF00150"/>
    </source>
</evidence>
<comment type="caution">
    <text evidence="5">The sequence shown here is derived from an EMBL/GenBank/DDBJ whole genome shotgun (WGS) entry which is preliminary data.</text>
</comment>
<dbReference type="EC" id="3.2.1.-" evidence="5"/>
<dbReference type="SUPFAM" id="SSF51445">
    <property type="entry name" value="(Trans)glycosidases"/>
    <property type="match status" value="1"/>
</dbReference>
<evidence type="ECO:0000313" key="5">
    <source>
        <dbReference type="EMBL" id="MFC4098689.1"/>
    </source>
</evidence>
<dbReference type="PANTHER" id="PTHR31297">
    <property type="entry name" value="GLUCAN ENDO-1,6-BETA-GLUCOSIDASE B"/>
    <property type="match status" value="1"/>
</dbReference>
<dbReference type="EMBL" id="JBHSAM010000008">
    <property type="protein sequence ID" value="MFC4098689.1"/>
    <property type="molecule type" value="Genomic_DNA"/>
</dbReference>
<accession>A0ABV8K0L2</accession>